<keyword evidence="4" id="KW-0255">Endonuclease</keyword>
<dbReference type="InterPro" id="IPR022409">
    <property type="entry name" value="PKD/Chitinase_dom"/>
</dbReference>
<dbReference type="InterPro" id="IPR000601">
    <property type="entry name" value="PKD_dom"/>
</dbReference>
<dbReference type="InterPro" id="IPR001322">
    <property type="entry name" value="Lamin_tail_dom"/>
</dbReference>
<dbReference type="InterPro" id="IPR005135">
    <property type="entry name" value="Endo/exonuclease/phosphatase"/>
</dbReference>
<dbReference type="Gene3D" id="3.60.10.10">
    <property type="entry name" value="Endonuclease/exonuclease/phosphatase"/>
    <property type="match status" value="1"/>
</dbReference>
<proteinExistence type="predicted"/>
<dbReference type="CDD" id="cd00146">
    <property type="entry name" value="PKD"/>
    <property type="match status" value="1"/>
</dbReference>
<feature type="domain" description="LTD" evidence="3">
    <location>
        <begin position="18"/>
        <end position="129"/>
    </location>
</feature>
<dbReference type="CDD" id="cd04486">
    <property type="entry name" value="YhcR_OBF_like"/>
    <property type="match status" value="1"/>
</dbReference>
<dbReference type="AlphaFoldDB" id="A0A3G8LVJ9"/>
<dbReference type="PANTHER" id="PTHR42834">
    <property type="entry name" value="ENDONUCLEASE/EXONUCLEASE/PHOSPHATASE FAMILY PROTEIN (AFU_ORTHOLOGUE AFUA_3G09210)"/>
    <property type="match status" value="1"/>
</dbReference>
<dbReference type="PANTHER" id="PTHR42834:SF1">
    <property type="entry name" value="ENDONUCLEASE_EXONUCLEASE_PHOSPHATASE FAMILY PROTEIN (AFU_ORTHOLOGUE AFUA_3G09210)"/>
    <property type="match status" value="1"/>
</dbReference>
<dbReference type="SUPFAM" id="SSF49299">
    <property type="entry name" value="PKD domain"/>
    <property type="match status" value="1"/>
</dbReference>
<dbReference type="InterPro" id="IPR035986">
    <property type="entry name" value="PKD_dom_sf"/>
</dbReference>
<dbReference type="OrthoDB" id="9800417at2"/>
<dbReference type="SMART" id="SM00089">
    <property type="entry name" value="PKD"/>
    <property type="match status" value="1"/>
</dbReference>
<dbReference type="GO" id="GO:0004519">
    <property type="term" value="F:endonuclease activity"/>
    <property type="evidence" value="ECO:0007669"/>
    <property type="project" value="UniProtKB-KW"/>
</dbReference>
<dbReference type="Gene3D" id="2.60.40.10">
    <property type="entry name" value="Immunoglobulins"/>
    <property type="match status" value="1"/>
</dbReference>
<evidence type="ECO:0000313" key="4">
    <source>
        <dbReference type="EMBL" id="AZG73639.1"/>
    </source>
</evidence>
<keyword evidence="4" id="KW-0540">Nuclease</keyword>
<gene>
    <name evidence="4" type="ORF">EGC82_13215</name>
</gene>
<dbReference type="Pfam" id="PF03372">
    <property type="entry name" value="Exo_endo_phos"/>
    <property type="match status" value="1"/>
</dbReference>
<dbReference type="PROSITE" id="PS51841">
    <property type="entry name" value="LTD"/>
    <property type="match status" value="1"/>
</dbReference>
<dbReference type="EMBL" id="CP034015">
    <property type="protein sequence ID" value="AZG73639.1"/>
    <property type="molecule type" value="Genomic_DNA"/>
</dbReference>
<dbReference type="InterPro" id="IPR047971">
    <property type="entry name" value="ExeM-like"/>
</dbReference>
<dbReference type="Pfam" id="PF18911">
    <property type="entry name" value="PKD_4"/>
    <property type="match status" value="1"/>
</dbReference>
<keyword evidence="5" id="KW-1185">Reference proteome</keyword>
<dbReference type="SUPFAM" id="SSF56219">
    <property type="entry name" value="DNase I-like"/>
    <property type="match status" value="1"/>
</dbReference>
<keyword evidence="4" id="KW-0378">Hydrolase</keyword>
<dbReference type="PROSITE" id="PS50093">
    <property type="entry name" value="PKD"/>
    <property type="match status" value="1"/>
</dbReference>
<reference evidence="5" key="1">
    <citation type="submission" date="2018-11" db="EMBL/GenBank/DDBJ databases">
        <title>Shewanella sp. M2.</title>
        <authorList>
            <person name="Hwang Y.J."/>
            <person name="Hwang C.Y."/>
        </authorList>
    </citation>
    <scope>NUCLEOTIDE SEQUENCE [LARGE SCALE GENOMIC DNA]</scope>
    <source>
        <strain evidence="5">LMG 19866</strain>
    </source>
</reference>
<feature type="chain" id="PRO_5018097225" evidence="1">
    <location>
        <begin position="23"/>
        <end position="948"/>
    </location>
</feature>
<dbReference type="NCBIfam" id="NF033681">
    <property type="entry name" value="ExeM_NucH_DNase"/>
    <property type="match status" value="1"/>
</dbReference>
<evidence type="ECO:0000313" key="5">
    <source>
        <dbReference type="Proteomes" id="UP000278035"/>
    </source>
</evidence>
<dbReference type="Pfam" id="PF00932">
    <property type="entry name" value="LTD"/>
    <property type="match status" value="1"/>
</dbReference>
<dbReference type="CDD" id="cd10283">
    <property type="entry name" value="MnuA_DNase1-like"/>
    <property type="match status" value="1"/>
</dbReference>
<protein>
    <submittedName>
        <fullName evidence="4">ExeM/NucH family extracellular endonuclease</fullName>
    </submittedName>
</protein>
<feature type="domain" description="PKD" evidence="2">
    <location>
        <begin position="789"/>
        <end position="873"/>
    </location>
</feature>
<keyword evidence="1" id="KW-0732">Signal</keyword>
<accession>A0A3G8LVJ9</accession>
<dbReference type="KEGG" id="slj:EGC82_13215"/>
<dbReference type="InterPro" id="IPR036691">
    <property type="entry name" value="Endo/exonu/phosph_ase_sf"/>
</dbReference>
<sequence length="948" mass="102061">MLSNKTLLAASISILMAFQVSAQDLLISEYVEGSSNNKAIELYNPTDATIALSDYVLSFYFNGNTTATSNITLNGNIAAYSTFVIADNDASAEILSIAQQISTASFFNGDDAIVLSHNANVVDSLGQVGVDPGSEWGSGNLSTQNNTIRRDTHNLTPDQVIDDEITLAGWQGFAQDDISDLGQFSANGSTDPIDPIDPVDSVEFVCGQSAVAIHAIQGNAEASILIGRSVVVEAIVTSNQQVGLKGVFLQMTDAEADGDIATSEGIFVYSGNQPLDVNAGDRIRLQASVAEYQGTTQLANITQFALCGTNQLLPVVASINLPIADNQQLERVEGMRVYFDQALVVNEVYNLGRYGEILLGSSRHFIGTQVANPGADALAVTADNARDSIILDDGNTSQNPEVIVYPAPGLSADNTMRVGDNITALEGVMHYGFNQFRIMPTSLVNVIQSNPRQMAPEIVVDADLHIASFNVLNYFNGVGDGNGFPTARGADTITEFERQRAKIISAMQIINADVFGLMEIENDGYNTNSAISDLVSGLNVAMGATIYAYVVPSVAQIGTDAITVGMIYRTDKLALSGDARILSSVNSPTDDNGTALFDDGKNRPMLTQQFMIKGSEENVVVAVNHLKSKGSNCDSLNDPDLQDGQGNCNQTRTRASDAIGQWLAMQYPDSKVLVMGDLNAYAKEDPLTMLASHGYNELAHYIGAPKPYSYVYSGESGQLDHALANSALLSNVVGITQWHINGDEPSALDYNEEYKSAMQRQELYQADAFRSSDHDPVIISFKFTPSNVLPVASFEQQLSAGVLQVQSTSTDSDGQITQYQWDFGDGAVESGMTASHQYLQSGDYQVQLTITDDKGAVATSIRTVSIVVEAVNLVPIAQIQRVNLWFMQLFISTSYDQDGVIKHHQWLFNNGRKARGPVAFSFSRREHAVALTVVDNDGGKGSVSVHFR</sequence>
<evidence type="ECO:0000259" key="3">
    <source>
        <dbReference type="PROSITE" id="PS51841"/>
    </source>
</evidence>
<dbReference type="FunFam" id="3.60.10.10:FF:000072">
    <property type="entry name" value="Extracellular nuclease"/>
    <property type="match status" value="1"/>
</dbReference>
<dbReference type="InterPro" id="IPR013783">
    <property type="entry name" value="Ig-like_fold"/>
</dbReference>
<evidence type="ECO:0000256" key="1">
    <source>
        <dbReference type="SAM" id="SignalP"/>
    </source>
</evidence>
<evidence type="ECO:0000259" key="2">
    <source>
        <dbReference type="PROSITE" id="PS50093"/>
    </source>
</evidence>
<organism evidence="4 5">
    <name type="scientific">Shewanella livingstonensis</name>
    <dbReference type="NCBI Taxonomy" id="150120"/>
    <lineage>
        <taxon>Bacteria</taxon>
        <taxon>Pseudomonadati</taxon>
        <taxon>Pseudomonadota</taxon>
        <taxon>Gammaproteobacteria</taxon>
        <taxon>Alteromonadales</taxon>
        <taxon>Shewanellaceae</taxon>
        <taxon>Shewanella</taxon>
    </lineage>
</organism>
<dbReference type="Proteomes" id="UP000278035">
    <property type="component" value="Chromosome"/>
</dbReference>
<dbReference type="RefSeq" id="WP_124731179.1">
    <property type="nucleotide sequence ID" value="NZ_CBCSKC010000024.1"/>
</dbReference>
<name>A0A3G8LVJ9_9GAMM</name>
<feature type="signal peptide" evidence="1">
    <location>
        <begin position="1"/>
        <end position="22"/>
    </location>
</feature>